<proteinExistence type="predicted"/>
<dbReference type="InterPro" id="IPR011009">
    <property type="entry name" value="Kinase-like_dom_sf"/>
</dbReference>
<evidence type="ECO:0000259" key="4">
    <source>
        <dbReference type="PROSITE" id="PS50011"/>
    </source>
</evidence>
<dbReference type="AlphaFoldDB" id="A0A8W8KFS7"/>
<dbReference type="Gene3D" id="1.10.510.10">
    <property type="entry name" value="Transferase(Phosphotransferase) domain 1"/>
    <property type="match status" value="2"/>
</dbReference>
<dbReference type="EnsemblMetazoa" id="G23707.1">
    <property type="protein sequence ID" value="G23707.1:cds"/>
    <property type="gene ID" value="G23707"/>
</dbReference>
<dbReference type="GO" id="GO:0005524">
    <property type="term" value="F:ATP binding"/>
    <property type="evidence" value="ECO:0007669"/>
    <property type="project" value="UniProtKB-KW"/>
</dbReference>
<keyword evidence="1" id="KW-0547">Nucleotide-binding</keyword>
<evidence type="ECO:0000256" key="2">
    <source>
        <dbReference type="ARBA" id="ARBA00022840"/>
    </source>
</evidence>
<keyword evidence="2" id="KW-0067">ATP-binding</keyword>
<evidence type="ECO:0000256" key="3">
    <source>
        <dbReference type="SAM" id="MobiDB-lite"/>
    </source>
</evidence>
<evidence type="ECO:0000313" key="5">
    <source>
        <dbReference type="EnsemblMetazoa" id="G23707.1:cds"/>
    </source>
</evidence>
<dbReference type="GO" id="GO:0004672">
    <property type="term" value="F:protein kinase activity"/>
    <property type="evidence" value="ECO:0007669"/>
    <property type="project" value="InterPro"/>
</dbReference>
<reference evidence="5" key="1">
    <citation type="submission" date="2022-08" db="UniProtKB">
        <authorList>
            <consortium name="EnsemblMetazoa"/>
        </authorList>
    </citation>
    <scope>IDENTIFICATION</scope>
    <source>
        <strain evidence="5">05x7-T-G4-1.051#20</strain>
    </source>
</reference>
<dbReference type="PANTHER" id="PTHR24418">
    <property type="entry name" value="TYROSINE-PROTEIN KINASE"/>
    <property type="match status" value="1"/>
</dbReference>
<accession>A0A8W8KFS7</accession>
<dbReference type="PROSITE" id="PS50011">
    <property type="entry name" value="PROTEIN_KINASE_DOM"/>
    <property type="match status" value="1"/>
</dbReference>
<dbReference type="Proteomes" id="UP000005408">
    <property type="component" value="Unassembled WGS sequence"/>
</dbReference>
<name>A0A8W8KFS7_MAGGI</name>
<feature type="region of interest" description="Disordered" evidence="3">
    <location>
        <begin position="672"/>
        <end position="693"/>
    </location>
</feature>
<evidence type="ECO:0000256" key="1">
    <source>
        <dbReference type="ARBA" id="ARBA00022741"/>
    </source>
</evidence>
<dbReference type="InterPro" id="IPR000719">
    <property type="entry name" value="Prot_kinase_dom"/>
</dbReference>
<organism evidence="5 6">
    <name type="scientific">Magallana gigas</name>
    <name type="common">Pacific oyster</name>
    <name type="synonym">Crassostrea gigas</name>
    <dbReference type="NCBI Taxonomy" id="29159"/>
    <lineage>
        <taxon>Eukaryota</taxon>
        <taxon>Metazoa</taxon>
        <taxon>Spiralia</taxon>
        <taxon>Lophotrochozoa</taxon>
        <taxon>Mollusca</taxon>
        <taxon>Bivalvia</taxon>
        <taxon>Autobranchia</taxon>
        <taxon>Pteriomorphia</taxon>
        <taxon>Ostreida</taxon>
        <taxon>Ostreoidea</taxon>
        <taxon>Ostreidae</taxon>
        <taxon>Magallana</taxon>
    </lineage>
</organism>
<keyword evidence="6" id="KW-1185">Reference proteome</keyword>
<dbReference type="Pfam" id="PF07714">
    <property type="entry name" value="PK_Tyr_Ser-Thr"/>
    <property type="match status" value="1"/>
</dbReference>
<feature type="domain" description="Protein kinase" evidence="4">
    <location>
        <begin position="1"/>
        <end position="256"/>
    </location>
</feature>
<protein>
    <recommendedName>
        <fullName evidence="4">Protein kinase domain-containing protein</fullName>
    </recommendedName>
</protein>
<dbReference type="InterPro" id="IPR050198">
    <property type="entry name" value="Non-receptor_tyrosine_kinases"/>
</dbReference>
<sequence>MLIPGIANSQFKTNKSVDDSKRIENEFDILLKLQNGETHLNIVRMLAFNPLRSRLHFHVIEHYSTSLIDKVIESRLRQEYLPDDWMNSRLIDVACGLHFLHQRSIIHRDITLNSFSLKPISPYHEIAVLSNLEMACSSSNEASTIVGQIADVYGENIPTRWSAPESLWDCTFDADTDSWMYGHFTRSLFTYGCEPYTELYSETTAEIMAKVVACGLKPYKWPCIPLSYHKLAASCLQFEKEKRPSMQMIIQQLEQLKQDQLKKGCYEYKSLPKISNKQEERRHEPKRGIPETIKKMKSCPGCKRDTYIEIKKRIPQSPNPDYAPLIFDLTDTKASNEPVISEKRFGLDVKEKLTVEFHNKILPKMSEDFAEKMGICEWPPEKRVKHCSSANDEVDITLYYRVPTARNILDFSKQLSDYQVNGIDIDVIFNITRLVEKMHEKRWIMVDLVGKNIYIQDSNNYKILSHLQDGNIPDLPERCPEWLYDKVMKPCWDQDRTCRPTATEILSIIAENRPEGENYENQPIISGIPKGTFGSFNSDSLENQPETLDPPTVYNSFNLKTKLEDVKSNSTPANDYSDEEYCEVTSTEKRSSPWDDTMEEEQCGASRYVNIPDKKTKGYERCFSTGGIACGETKNPNQTYQELLVKDDTTKPKNRRKPQNGLIDVPNYELFAKEGNDAETEENAPPEVPKYENAAAGFSNISIGRPFPFKTKH</sequence>
<dbReference type="InterPro" id="IPR001245">
    <property type="entry name" value="Ser-Thr/Tyr_kinase_cat_dom"/>
</dbReference>
<evidence type="ECO:0000313" key="6">
    <source>
        <dbReference type="Proteomes" id="UP000005408"/>
    </source>
</evidence>
<dbReference type="SUPFAM" id="SSF56112">
    <property type="entry name" value="Protein kinase-like (PK-like)"/>
    <property type="match status" value="2"/>
</dbReference>